<name>A0A918S3B0_9GAMM</name>
<feature type="chain" id="PRO_5036834991" description="Secreted protein" evidence="1">
    <location>
        <begin position="21"/>
        <end position="156"/>
    </location>
</feature>
<comment type="caution">
    <text evidence="2">The sequence shown here is derived from an EMBL/GenBank/DDBJ whole genome shotgun (WGS) entry which is preliminary data.</text>
</comment>
<dbReference type="Proteomes" id="UP000614811">
    <property type="component" value="Unassembled WGS sequence"/>
</dbReference>
<protein>
    <recommendedName>
        <fullName evidence="4">Secreted protein</fullName>
    </recommendedName>
</protein>
<evidence type="ECO:0000313" key="3">
    <source>
        <dbReference type="Proteomes" id="UP000614811"/>
    </source>
</evidence>
<evidence type="ECO:0008006" key="4">
    <source>
        <dbReference type="Google" id="ProtNLM"/>
    </source>
</evidence>
<organism evidence="2 3">
    <name type="scientific">Arenicella chitinivorans</name>
    <dbReference type="NCBI Taxonomy" id="1329800"/>
    <lineage>
        <taxon>Bacteria</taxon>
        <taxon>Pseudomonadati</taxon>
        <taxon>Pseudomonadota</taxon>
        <taxon>Gammaproteobacteria</taxon>
        <taxon>Arenicellales</taxon>
        <taxon>Arenicellaceae</taxon>
        <taxon>Arenicella</taxon>
    </lineage>
</organism>
<gene>
    <name evidence="2" type="ORF">GCM10008090_34410</name>
</gene>
<evidence type="ECO:0000313" key="2">
    <source>
        <dbReference type="EMBL" id="GHA21606.1"/>
    </source>
</evidence>
<feature type="signal peptide" evidence="1">
    <location>
        <begin position="1"/>
        <end position="20"/>
    </location>
</feature>
<sequence length="156" mass="16505">MKLVRLGVLVACLLPLSACAASDEKPKLDVAATSAPIPAAIEDVYAEMERIVGSRVCETDADCATIPLGQRACGGPSGYMAYSKLIGTDAIVQLEELAKQSAELAHQNNLKNQMMSTCDVMPPAVAACVEQRCKITTARELIRSGTPVNKDDGLIQ</sequence>
<dbReference type="RefSeq" id="WP_189402955.1">
    <property type="nucleotide sequence ID" value="NZ_BMXA01000010.1"/>
</dbReference>
<proteinExistence type="predicted"/>
<keyword evidence="1" id="KW-0732">Signal</keyword>
<reference evidence="2" key="1">
    <citation type="journal article" date="2014" name="Int. J. Syst. Evol. Microbiol.">
        <title>Complete genome sequence of Corynebacterium casei LMG S-19264T (=DSM 44701T), isolated from a smear-ripened cheese.</title>
        <authorList>
            <consortium name="US DOE Joint Genome Institute (JGI-PGF)"/>
            <person name="Walter F."/>
            <person name="Albersmeier A."/>
            <person name="Kalinowski J."/>
            <person name="Ruckert C."/>
        </authorList>
    </citation>
    <scope>NUCLEOTIDE SEQUENCE</scope>
    <source>
        <strain evidence="2">KCTC 12711</strain>
    </source>
</reference>
<reference evidence="2" key="2">
    <citation type="submission" date="2020-09" db="EMBL/GenBank/DDBJ databases">
        <authorList>
            <person name="Sun Q."/>
            <person name="Kim S."/>
        </authorList>
    </citation>
    <scope>NUCLEOTIDE SEQUENCE</scope>
    <source>
        <strain evidence="2">KCTC 12711</strain>
    </source>
</reference>
<keyword evidence="3" id="KW-1185">Reference proteome</keyword>
<dbReference type="EMBL" id="BMXA01000010">
    <property type="protein sequence ID" value="GHA21606.1"/>
    <property type="molecule type" value="Genomic_DNA"/>
</dbReference>
<accession>A0A918S3B0</accession>
<dbReference type="AlphaFoldDB" id="A0A918S3B0"/>
<evidence type="ECO:0000256" key="1">
    <source>
        <dbReference type="SAM" id="SignalP"/>
    </source>
</evidence>